<sequence>MSLAASIVILAVFVLLARYVVRLMLDFVSHTRAIPGPLWSRLTNLWYLRQMVKGDFHNTNIKLHRQKVRIAPNYYSLSDPACLKTIYGLGTKYVKSSWYDAWNTEEDLTWTNLFSERDPKKHAANRRKVASMYSMTTLTSYEPFVDSCIGLFRRQLDQAGSSDSAVNLAHWVQCYAFDVIGYITFGERFGFLDNMLDVSNIIKNLDAAISAASYIGLFITLRSLIMKILRIMGLLGTDALADFAERNVKMGGPRKAIYGAETIGSYSPMLNKLLEAKKADPGRFTEWDIMANVISNVGAGSDTTAISLSAVFYFIYSNPKTLQKLRDELEVAGIDDIPRFSDTQKLPYFQAVLKECLRLHPGTGFPMFREVPEGGAVISGQFFPPKSNVGVNSWVIHRDKQIYGADADEFRPERWLHASEAEKALMERSYMPFVCTLLSFCEPSEMEEDRRPKKRARVSVACRQCRDRKTRCNGNHPSCKRCEQLAIPCDYDQPTGGGIARRSDTSGLLSRVKELESQLKSFARSPHASRRASTSADGALDEDSISLETYDRRNSTTLYSPTSNPEGGAAHHPVNTDGVDGMGIITLSDNATFSSYFGPSSNVALVYELTRVLKTLSGAPVNLVNPRAEGVEASNNQQNSLTSSYSLIPRDITVAGAQYLPPEPEATSLLHEYFDTIGLFFPCIYRDTFLAKYRDFRRNDSSHASRSWRALLFVMFAVMYQMRSFASPTDAEDKLSWEYLQRALNLAMPEAVINSDLETVQLLCLLTCYLQCSTNSAQTWSFHVLSVKAAMQIGLHSLETTQNLPLLQRELCKRTWFWCVVNDTLVSVYLGRPPVVPKSLISKNLPEDMSDIFPTSNQSRTVAMTSLAYYNAKIRLAMIISDILAQLYGDNMAANNSMGVFETLRSAFDLSWKLSEWRSSVPAQIRPGSVIAAPEIPRALPMQRFQTGLSLYFHAAQALIYRPVLLRFLQYKPDGTNATETLSLLKDSGFSTIKNCMYTCSGGVALAKTIVDEQFLPTSLWGAWWMTNFLVFNASMMHFGMLLISTQSSFSGLMATEDIDLILSDLKDASEVHRRLNRNNLIISRCRECLHNFLDLYKSFRDTTSPKGIGAWEDLTLSLQQPEFENTHGSQTATSSILPNPGQDFAWFDMEAFAGPMA</sequence>
<dbReference type="SUPFAM" id="SSF57701">
    <property type="entry name" value="Zn2/Cys6 DNA-binding domain"/>
    <property type="match status" value="1"/>
</dbReference>
<proteinExistence type="predicted"/>
<accession>A0A401KKR0</accession>
<dbReference type="GO" id="GO:0005506">
    <property type="term" value="F:iron ion binding"/>
    <property type="evidence" value="ECO:0007669"/>
    <property type="project" value="InterPro"/>
</dbReference>
<dbReference type="Gene3D" id="1.10.630.10">
    <property type="entry name" value="Cytochrome P450"/>
    <property type="match status" value="1"/>
</dbReference>
<dbReference type="InterPro" id="IPR051127">
    <property type="entry name" value="Fungal_SecMet_Regulators"/>
</dbReference>
<dbReference type="GO" id="GO:0016705">
    <property type="term" value="F:oxidoreductase activity, acting on paired donors, with incorporation or reduction of molecular oxygen"/>
    <property type="evidence" value="ECO:0007669"/>
    <property type="project" value="InterPro"/>
</dbReference>
<feature type="compositionally biased region" description="Polar residues" evidence="6">
    <location>
        <begin position="555"/>
        <end position="565"/>
    </location>
</feature>
<dbReference type="GO" id="GO:0000981">
    <property type="term" value="F:DNA-binding transcription factor activity, RNA polymerase II-specific"/>
    <property type="evidence" value="ECO:0007669"/>
    <property type="project" value="InterPro"/>
</dbReference>
<evidence type="ECO:0000259" key="7">
    <source>
        <dbReference type="PROSITE" id="PS50048"/>
    </source>
</evidence>
<dbReference type="InterPro" id="IPR036864">
    <property type="entry name" value="Zn2-C6_fun-type_DNA-bd_sf"/>
</dbReference>
<dbReference type="CDD" id="cd11060">
    <property type="entry name" value="CYP57A1-like"/>
    <property type="match status" value="1"/>
</dbReference>
<dbReference type="Pfam" id="PF04082">
    <property type="entry name" value="Fungal_trans"/>
    <property type="match status" value="1"/>
</dbReference>
<dbReference type="EMBL" id="BDHI01000002">
    <property type="protein sequence ID" value="GCB19958.1"/>
    <property type="molecule type" value="Genomic_DNA"/>
</dbReference>
<keyword evidence="5" id="KW-0539">Nucleus</keyword>
<dbReference type="SMART" id="SM00066">
    <property type="entry name" value="GAL4"/>
    <property type="match status" value="1"/>
</dbReference>
<dbReference type="GO" id="GO:0004497">
    <property type="term" value="F:monooxygenase activity"/>
    <property type="evidence" value="ECO:0007669"/>
    <property type="project" value="InterPro"/>
</dbReference>
<gene>
    <name evidence="8" type="ORF">AAWM_02843</name>
</gene>
<dbReference type="Pfam" id="PF00067">
    <property type="entry name" value="p450"/>
    <property type="match status" value="1"/>
</dbReference>
<evidence type="ECO:0000313" key="9">
    <source>
        <dbReference type="Proteomes" id="UP000286921"/>
    </source>
</evidence>
<keyword evidence="8" id="KW-0489">Methyltransferase</keyword>
<dbReference type="InterPro" id="IPR001138">
    <property type="entry name" value="Zn2Cys6_DnaBD"/>
</dbReference>
<dbReference type="PROSITE" id="PS50048">
    <property type="entry name" value="ZN2_CY6_FUNGAL_2"/>
    <property type="match status" value="1"/>
</dbReference>
<dbReference type="Gene3D" id="4.10.240.10">
    <property type="entry name" value="Zn(2)-C6 fungal-type DNA-binding domain"/>
    <property type="match status" value="1"/>
</dbReference>
<name>A0A401KKR0_ASPAW</name>
<dbReference type="PROSITE" id="PS00463">
    <property type="entry name" value="ZN2_CY6_FUNGAL_1"/>
    <property type="match status" value="1"/>
</dbReference>
<keyword evidence="4" id="KW-0804">Transcription</keyword>
<evidence type="ECO:0000256" key="5">
    <source>
        <dbReference type="ARBA" id="ARBA00023242"/>
    </source>
</evidence>
<keyword evidence="9" id="KW-1185">Reference proteome</keyword>
<dbReference type="GO" id="GO:0005634">
    <property type="term" value="C:nucleus"/>
    <property type="evidence" value="ECO:0007669"/>
    <property type="project" value="TreeGrafter"/>
</dbReference>
<dbReference type="PANTHER" id="PTHR47424">
    <property type="entry name" value="REGULATORY PROTEIN GAL4"/>
    <property type="match status" value="1"/>
</dbReference>
<keyword evidence="3" id="KW-0238">DNA-binding</keyword>
<keyword evidence="1" id="KW-0479">Metal-binding</keyword>
<dbReference type="PANTHER" id="PTHR47424:SF3">
    <property type="entry name" value="REGULATORY PROTEIN GAL4"/>
    <property type="match status" value="1"/>
</dbReference>
<dbReference type="GO" id="GO:0008270">
    <property type="term" value="F:zinc ion binding"/>
    <property type="evidence" value="ECO:0007669"/>
    <property type="project" value="InterPro"/>
</dbReference>
<feature type="region of interest" description="Disordered" evidence="6">
    <location>
        <begin position="520"/>
        <end position="571"/>
    </location>
</feature>
<dbReference type="CDD" id="cd00067">
    <property type="entry name" value="GAL4"/>
    <property type="match status" value="1"/>
</dbReference>
<evidence type="ECO:0000256" key="4">
    <source>
        <dbReference type="ARBA" id="ARBA00023163"/>
    </source>
</evidence>
<dbReference type="AlphaFoldDB" id="A0A401KKR0"/>
<dbReference type="InterPro" id="IPR007219">
    <property type="entry name" value="XnlR_reg_dom"/>
</dbReference>
<dbReference type="GO" id="GO:0000978">
    <property type="term" value="F:RNA polymerase II cis-regulatory region sequence-specific DNA binding"/>
    <property type="evidence" value="ECO:0007669"/>
    <property type="project" value="TreeGrafter"/>
</dbReference>
<feature type="domain" description="Zn(2)-C6 fungal-type" evidence="7">
    <location>
        <begin position="461"/>
        <end position="491"/>
    </location>
</feature>
<dbReference type="GO" id="GO:0020037">
    <property type="term" value="F:heme binding"/>
    <property type="evidence" value="ECO:0007669"/>
    <property type="project" value="InterPro"/>
</dbReference>
<evidence type="ECO:0000256" key="1">
    <source>
        <dbReference type="ARBA" id="ARBA00022723"/>
    </source>
</evidence>
<comment type="caution">
    <text evidence="8">The sequence shown here is derived from an EMBL/GenBank/DDBJ whole genome shotgun (WGS) entry which is preliminary data.</text>
</comment>
<organism evidence="8 9">
    <name type="scientific">Aspergillus awamori</name>
    <name type="common">Black koji mold</name>
    <dbReference type="NCBI Taxonomy" id="105351"/>
    <lineage>
        <taxon>Eukaryota</taxon>
        <taxon>Fungi</taxon>
        <taxon>Dikarya</taxon>
        <taxon>Ascomycota</taxon>
        <taxon>Pezizomycotina</taxon>
        <taxon>Eurotiomycetes</taxon>
        <taxon>Eurotiomycetidae</taxon>
        <taxon>Eurotiales</taxon>
        <taxon>Aspergillaceae</taxon>
        <taxon>Aspergillus</taxon>
    </lineage>
</organism>
<dbReference type="SUPFAM" id="SSF48264">
    <property type="entry name" value="Cytochrome P450"/>
    <property type="match status" value="1"/>
</dbReference>
<dbReference type="GO" id="GO:0032259">
    <property type="term" value="P:methylation"/>
    <property type="evidence" value="ECO:0007669"/>
    <property type="project" value="UniProtKB-KW"/>
</dbReference>
<dbReference type="CDD" id="cd12148">
    <property type="entry name" value="fungal_TF_MHR"/>
    <property type="match status" value="1"/>
</dbReference>
<keyword evidence="2" id="KW-0805">Transcription regulation</keyword>
<dbReference type="GO" id="GO:0000435">
    <property type="term" value="P:positive regulation of transcription from RNA polymerase II promoter by galactose"/>
    <property type="evidence" value="ECO:0007669"/>
    <property type="project" value="TreeGrafter"/>
</dbReference>
<dbReference type="STRING" id="105351.A0A401KKR0"/>
<evidence type="ECO:0000256" key="3">
    <source>
        <dbReference type="ARBA" id="ARBA00023125"/>
    </source>
</evidence>
<evidence type="ECO:0000313" key="8">
    <source>
        <dbReference type="EMBL" id="GCB19958.1"/>
    </source>
</evidence>
<dbReference type="Pfam" id="PF00172">
    <property type="entry name" value="Zn_clus"/>
    <property type="match status" value="1"/>
</dbReference>
<dbReference type="Proteomes" id="UP000286921">
    <property type="component" value="Unassembled WGS sequence"/>
</dbReference>
<dbReference type="SMART" id="SM00906">
    <property type="entry name" value="Fungal_trans"/>
    <property type="match status" value="1"/>
</dbReference>
<dbReference type="GO" id="GO:0006351">
    <property type="term" value="P:DNA-templated transcription"/>
    <property type="evidence" value="ECO:0007669"/>
    <property type="project" value="InterPro"/>
</dbReference>
<reference evidence="8 9" key="1">
    <citation type="submission" date="2016-09" db="EMBL/GenBank/DDBJ databases">
        <title>Aspergillus awamori IFM 58123T.</title>
        <authorList>
            <person name="Kusuya Y."/>
            <person name="Shimizu M."/>
            <person name="Takahashi H."/>
            <person name="Yaguchi T."/>
        </authorList>
    </citation>
    <scope>NUCLEOTIDE SEQUENCE [LARGE SCALE GENOMIC DNA]</scope>
    <source>
        <strain evidence="8 9">IFM 58123</strain>
    </source>
</reference>
<protein>
    <submittedName>
        <fullName evidence="8">Pisatin demethylase</fullName>
    </submittedName>
</protein>
<evidence type="ECO:0000256" key="2">
    <source>
        <dbReference type="ARBA" id="ARBA00023015"/>
    </source>
</evidence>
<dbReference type="InterPro" id="IPR036396">
    <property type="entry name" value="Cyt_P450_sf"/>
</dbReference>
<dbReference type="GO" id="GO:0008168">
    <property type="term" value="F:methyltransferase activity"/>
    <property type="evidence" value="ECO:0007669"/>
    <property type="project" value="UniProtKB-KW"/>
</dbReference>
<dbReference type="InterPro" id="IPR001128">
    <property type="entry name" value="Cyt_P450"/>
</dbReference>
<evidence type="ECO:0000256" key="6">
    <source>
        <dbReference type="SAM" id="MobiDB-lite"/>
    </source>
</evidence>
<keyword evidence="8" id="KW-0808">Transferase</keyword>